<feature type="chain" id="PRO_5030022218" description="TolC family protein" evidence="2">
    <location>
        <begin position="18"/>
        <end position="424"/>
    </location>
</feature>
<dbReference type="RefSeq" id="WP_062624779.1">
    <property type="nucleotide sequence ID" value="NZ_CAXOUJ010000033.1"/>
</dbReference>
<gene>
    <name evidence="3" type="ORF">A2J07_03050</name>
</gene>
<name>A0A161QXH0_9FUSO</name>
<dbReference type="GO" id="GO:0015562">
    <property type="term" value="F:efflux transmembrane transporter activity"/>
    <property type="evidence" value="ECO:0007669"/>
    <property type="project" value="InterPro"/>
</dbReference>
<reference evidence="3 4" key="1">
    <citation type="submission" date="2016-03" db="EMBL/GenBank/DDBJ databases">
        <title>Comparative genomics of human isolates of Fusobacterium necrophorum.</title>
        <authorList>
            <person name="Jensen A."/>
            <person name="Bank S."/>
            <person name="Andersen P.S."/>
            <person name="Kristensen L.H."/>
            <person name="Prag J."/>
        </authorList>
    </citation>
    <scope>NUCLEOTIDE SEQUENCE [LARGE SCALE GENOMIC DNA]</scope>
    <source>
        <strain evidence="3 4">LS_1264</strain>
    </source>
</reference>
<dbReference type="EMBL" id="LVEA01000001">
    <property type="protein sequence ID" value="KYL05722.1"/>
    <property type="molecule type" value="Genomic_DNA"/>
</dbReference>
<dbReference type="Proteomes" id="UP000075816">
    <property type="component" value="Unassembled WGS sequence"/>
</dbReference>
<evidence type="ECO:0008006" key="5">
    <source>
        <dbReference type="Google" id="ProtNLM"/>
    </source>
</evidence>
<dbReference type="KEGG" id="fnf:BSQ88_06165"/>
<sequence>MKKYILLFFCLSFSVLAKEQNLEEMLETFSINSYEEEKYELQQKGLLLKEQHIRRRDFQDGLVATAEYNENHRTGERNDYTKKGTLQFGPFFASAYNTAEKKGDSVGIGIEKNIKDLFYSKYDSQEEQIKWQKKADFWSYQNNRQKKMISLIQLYRDYKNTLYELEVKYQESKRLEKEEEKLKLSYRLGKAKKIDWQAANLGLKNLKLEISVSEKQKKAYQERFLREFRISLPEDKLQEIPLLEINIDDFMEDYGKAELEERKAKLKMQEEGLKYSLYEEKIPDINIRYEHISKNQKRDAEDVVSMKLSKKLFSDKYSSRKEENEIKEEKLLLQQREEEIAAERKQERVNYDNYLSKYQVAQNHFQLENSKYEIKKLEYELGKVDYIEVMEVFDKYLEAKISLEKARNTLAAYLYEWKIRKVQA</sequence>
<evidence type="ECO:0000256" key="1">
    <source>
        <dbReference type="SAM" id="Coils"/>
    </source>
</evidence>
<proteinExistence type="predicted"/>
<dbReference type="Gene3D" id="1.20.1600.10">
    <property type="entry name" value="Outer membrane efflux proteins (OEP)"/>
    <property type="match status" value="1"/>
</dbReference>
<comment type="caution">
    <text evidence="3">The sequence shown here is derived from an EMBL/GenBank/DDBJ whole genome shotgun (WGS) entry which is preliminary data.</text>
</comment>
<keyword evidence="2" id="KW-0732">Signal</keyword>
<keyword evidence="1" id="KW-0175">Coiled coil</keyword>
<organism evidence="3 4">
    <name type="scientific">Fusobacterium necrophorum subsp. funduliforme</name>
    <dbReference type="NCBI Taxonomy" id="143387"/>
    <lineage>
        <taxon>Bacteria</taxon>
        <taxon>Fusobacteriati</taxon>
        <taxon>Fusobacteriota</taxon>
        <taxon>Fusobacteriia</taxon>
        <taxon>Fusobacteriales</taxon>
        <taxon>Fusobacteriaceae</taxon>
        <taxon>Fusobacterium</taxon>
    </lineage>
</organism>
<feature type="coiled-coil region" evidence="1">
    <location>
        <begin position="319"/>
        <end position="346"/>
    </location>
</feature>
<evidence type="ECO:0000256" key="2">
    <source>
        <dbReference type="SAM" id="SignalP"/>
    </source>
</evidence>
<dbReference type="eggNOG" id="COG1538">
    <property type="taxonomic scope" value="Bacteria"/>
</dbReference>
<feature type="signal peptide" evidence="2">
    <location>
        <begin position="1"/>
        <end position="17"/>
    </location>
</feature>
<dbReference type="SUPFAM" id="SSF56954">
    <property type="entry name" value="Outer membrane efflux proteins (OEP)"/>
    <property type="match status" value="1"/>
</dbReference>
<evidence type="ECO:0000313" key="4">
    <source>
        <dbReference type="Proteomes" id="UP000075816"/>
    </source>
</evidence>
<accession>A0A161QXH0</accession>
<dbReference type="AlphaFoldDB" id="A0A161QXH0"/>
<evidence type="ECO:0000313" key="3">
    <source>
        <dbReference type="EMBL" id="KYL05722.1"/>
    </source>
</evidence>
<protein>
    <recommendedName>
        <fullName evidence="5">TolC family protein</fullName>
    </recommendedName>
</protein>